<protein>
    <submittedName>
        <fullName evidence="1">Uncharacterized protein</fullName>
    </submittedName>
</protein>
<gene>
    <name evidence="1" type="ORF">NTEN_LOCUS5477</name>
</gene>
<keyword evidence="2" id="KW-1185">Reference proteome</keyword>
<evidence type="ECO:0000313" key="1">
    <source>
        <dbReference type="EMBL" id="CAA9999194.1"/>
    </source>
</evidence>
<dbReference type="AlphaFoldDB" id="A0A6H5GA37"/>
<feature type="non-terminal residue" evidence="1">
    <location>
        <position position="137"/>
    </location>
</feature>
<accession>A0A6H5GA37</accession>
<reference evidence="1 2" key="1">
    <citation type="submission" date="2020-02" db="EMBL/GenBank/DDBJ databases">
        <authorList>
            <person name="Ferguson B K."/>
        </authorList>
    </citation>
    <scope>NUCLEOTIDE SEQUENCE [LARGE SCALE GENOMIC DNA]</scope>
</reference>
<sequence length="137" mass="15364">MIDGINPPDRISCRYISSRRSLLRSQSLGLHSPLFSAVRLILPKSSMLNLRNSAGKENIARGNGPRARRIGIGWKSCDIYDRNTVSESIQLRPEGSYLRNPTFVSASELFLLYKPDYYSLFVAANDVETGAPEFPQK</sequence>
<dbReference type="Proteomes" id="UP000479000">
    <property type="component" value="Unassembled WGS sequence"/>
</dbReference>
<dbReference type="EMBL" id="CADCXU010008333">
    <property type="protein sequence ID" value="CAA9999194.1"/>
    <property type="molecule type" value="Genomic_DNA"/>
</dbReference>
<proteinExistence type="predicted"/>
<evidence type="ECO:0000313" key="2">
    <source>
        <dbReference type="Proteomes" id="UP000479000"/>
    </source>
</evidence>
<name>A0A6H5GA37_9HEMI</name>
<organism evidence="1 2">
    <name type="scientific">Nesidiocoris tenuis</name>
    <dbReference type="NCBI Taxonomy" id="355587"/>
    <lineage>
        <taxon>Eukaryota</taxon>
        <taxon>Metazoa</taxon>
        <taxon>Ecdysozoa</taxon>
        <taxon>Arthropoda</taxon>
        <taxon>Hexapoda</taxon>
        <taxon>Insecta</taxon>
        <taxon>Pterygota</taxon>
        <taxon>Neoptera</taxon>
        <taxon>Paraneoptera</taxon>
        <taxon>Hemiptera</taxon>
        <taxon>Heteroptera</taxon>
        <taxon>Panheteroptera</taxon>
        <taxon>Cimicomorpha</taxon>
        <taxon>Miridae</taxon>
        <taxon>Dicyphina</taxon>
        <taxon>Nesidiocoris</taxon>
    </lineage>
</organism>